<keyword evidence="3" id="KW-1185">Reference proteome</keyword>
<name>N9DRS2_ACIBZ</name>
<protein>
    <recommendedName>
        <fullName evidence="4">SH3b domain-containing protein</fullName>
    </recommendedName>
</protein>
<evidence type="ECO:0000313" key="2">
    <source>
        <dbReference type="EMBL" id="ENW00928.1"/>
    </source>
</evidence>
<dbReference type="HOGENOM" id="CLU_1544312_0_0_6"/>
<gene>
    <name evidence="2" type="ORF">F938_00444</name>
</gene>
<sequence length="176" mass="19463">MNIKYMKKSNIGWVFAGVVGLGALVAGTDKDNNGSTEQESKETVIEERYVNTATLNVRDKPNGKILGKKERGDSVSIYEIKNGWSRIIDNGSDPQWVSIKSLCKGAGCYEVKTDTKPQYFAQQETRNTRQAVSKSHSSSNKSYNSDCSCAVVDYCVGPRGGHYCINSKGNKTYKKR</sequence>
<evidence type="ECO:0008006" key="4">
    <source>
        <dbReference type="Google" id="ProtNLM"/>
    </source>
</evidence>
<accession>N9DRS2</accession>
<dbReference type="PATRIC" id="fig|1217650.3.peg.418"/>
<dbReference type="Proteomes" id="UP000013251">
    <property type="component" value="Unassembled WGS sequence"/>
</dbReference>
<comment type="caution">
    <text evidence="2">The sequence shown here is derived from an EMBL/GenBank/DDBJ whole genome shotgun (WGS) entry which is preliminary data.</text>
</comment>
<dbReference type="AlphaFoldDB" id="N9DRS2"/>
<organism evidence="2 3">
    <name type="scientific">Acinetobacter bereziniae LMG 1003 = CIP 70.12</name>
    <dbReference type="NCBI Taxonomy" id="981324"/>
    <lineage>
        <taxon>Bacteria</taxon>
        <taxon>Pseudomonadati</taxon>
        <taxon>Pseudomonadota</taxon>
        <taxon>Gammaproteobacteria</taxon>
        <taxon>Moraxellales</taxon>
        <taxon>Moraxellaceae</taxon>
        <taxon>Acinetobacter</taxon>
    </lineage>
</organism>
<evidence type="ECO:0000313" key="3">
    <source>
        <dbReference type="Proteomes" id="UP000013251"/>
    </source>
</evidence>
<reference evidence="2 3" key="1">
    <citation type="submission" date="2013-02" db="EMBL/GenBank/DDBJ databases">
        <title>The Genome Sequence of Acinetobacter bereziniae CIP 70.12.</title>
        <authorList>
            <consortium name="The Broad Institute Genome Sequencing Platform"/>
            <consortium name="The Broad Institute Genome Sequencing Center for Infectious Disease"/>
            <person name="Cerqueira G."/>
            <person name="Feldgarden M."/>
            <person name="Courvalin P."/>
            <person name="Perichon B."/>
            <person name="Grillot-Courvalin C."/>
            <person name="Clermont D."/>
            <person name="Rocha E."/>
            <person name="Yoon E.-J."/>
            <person name="Nemec A."/>
            <person name="Walker B."/>
            <person name="Young S.K."/>
            <person name="Zeng Q."/>
            <person name="Gargeya S."/>
            <person name="Fitzgerald M."/>
            <person name="Haas B."/>
            <person name="Abouelleil A."/>
            <person name="Alvarado L."/>
            <person name="Arachchi H.M."/>
            <person name="Berlin A.M."/>
            <person name="Chapman S.B."/>
            <person name="Dewar J."/>
            <person name="Goldberg J."/>
            <person name="Griggs A."/>
            <person name="Gujja S."/>
            <person name="Hansen M."/>
            <person name="Howarth C."/>
            <person name="Imamovic A."/>
            <person name="Larimer J."/>
            <person name="McCowan C."/>
            <person name="Murphy C."/>
            <person name="Neiman D."/>
            <person name="Pearson M."/>
            <person name="Priest M."/>
            <person name="Roberts A."/>
            <person name="Saif S."/>
            <person name="Shea T."/>
            <person name="Sisk P."/>
            <person name="Sykes S."/>
            <person name="Wortman J."/>
            <person name="Nusbaum C."/>
            <person name="Birren B."/>
        </authorList>
    </citation>
    <scope>NUCLEOTIDE SEQUENCE [LARGE SCALE GENOMIC DNA]</scope>
    <source>
        <strain evidence="2 3">CIP 70.12</strain>
    </source>
</reference>
<evidence type="ECO:0000256" key="1">
    <source>
        <dbReference type="SAM" id="MobiDB-lite"/>
    </source>
</evidence>
<dbReference type="Gene3D" id="2.30.30.40">
    <property type="entry name" value="SH3 Domains"/>
    <property type="match status" value="1"/>
</dbReference>
<proteinExistence type="predicted"/>
<feature type="compositionally biased region" description="Low complexity" evidence="1">
    <location>
        <begin position="133"/>
        <end position="144"/>
    </location>
</feature>
<dbReference type="EMBL" id="APQG01000012">
    <property type="protein sequence ID" value="ENW00928.1"/>
    <property type="molecule type" value="Genomic_DNA"/>
</dbReference>
<feature type="region of interest" description="Disordered" evidence="1">
    <location>
        <begin position="124"/>
        <end position="144"/>
    </location>
</feature>